<dbReference type="Gene3D" id="2.30.30.30">
    <property type="match status" value="1"/>
</dbReference>
<reference evidence="10" key="1">
    <citation type="submission" date="2020-08" db="EMBL/GenBank/DDBJ databases">
        <title>Genome public.</title>
        <authorList>
            <person name="Liu C."/>
            <person name="Sun Q."/>
        </authorList>
    </citation>
    <scope>NUCLEOTIDE SEQUENCE</scope>
    <source>
        <strain evidence="10">BX7</strain>
    </source>
</reference>
<keyword evidence="2 5" id="KW-0889">Transcription antitermination</keyword>
<keyword evidence="3 5" id="KW-0805">Transcription regulation</keyword>
<feature type="domain" description="NusG-like N-terminal" evidence="8">
    <location>
        <begin position="4"/>
        <end position="112"/>
    </location>
</feature>
<keyword evidence="11" id="KW-1185">Reference proteome</keyword>
<dbReference type="InterPro" id="IPR005824">
    <property type="entry name" value="KOW"/>
</dbReference>
<dbReference type="NCBIfam" id="TIGR00922">
    <property type="entry name" value="nusG"/>
    <property type="match status" value="1"/>
</dbReference>
<keyword evidence="1 5" id="KW-0806">Transcription termination</keyword>
<dbReference type="CDD" id="cd06091">
    <property type="entry name" value="KOW_NusG"/>
    <property type="match status" value="1"/>
</dbReference>
<proteinExistence type="inferred from homology"/>
<accession>A0A926HVU2</accession>
<dbReference type="SMART" id="SM00738">
    <property type="entry name" value="NGN"/>
    <property type="match status" value="1"/>
</dbReference>
<evidence type="ECO:0000256" key="3">
    <source>
        <dbReference type="ARBA" id="ARBA00023015"/>
    </source>
</evidence>
<dbReference type="Pfam" id="PF00467">
    <property type="entry name" value="KOW"/>
    <property type="match status" value="1"/>
</dbReference>
<dbReference type="PROSITE" id="PS01014">
    <property type="entry name" value="NUSG"/>
    <property type="match status" value="1"/>
</dbReference>
<comment type="similarity">
    <text evidence="5 7">Belongs to the NusG family.</text>
</comment>
<dbReference type="GO" id="GO:0031564">
    <property type="term" value="P:transcription antitermination"/>
    <property type="evidence" value="ECO:0007669"/>
    <property type="project" value="UniProtKB-UniRule"/>
</dbReference>
<dbReference type="AlphaFoldDB" id="A0A926HVU2"/>
<dbReference type="InterPro" id="IPR047050">
    <property type="entry name" value="NGN"/>
</dbReference>
<evidence type="ECO:0000256" key="7">
    <source>
        <dbReference type="RuleBase" id="RU000538"/>
    </source>
</evidence>
<dbReference type="Gene3D" id="3.30.70.940">
    <property type="entry name" value="NusG, N-terminal domain"/>
    <property type="match status" value="1"/>
</dbReference>
<name>A0A926HVU2_9FIRM</name>
<keyword evidence="4 5" id="KW-0804">Transcription</keyword>
<dbReference type="PRINTS" id="PR00338">
    <property type="entry name" value="NUSGTNSCPFCT"/>
</dbReference>
<dbReference type="HAMAP" id="MF_00948">
    <property type="entry name" value="NusG"/>
    <property type="match status" value="1"/>
</dbReference>
<gene>
    <name evidence="5 10" type="primary">nusG</name>
    <name evidence="10" type="ORF">H8695_09860</name>
</gene>
<dbReference type="InterPro" id="IPR001062">
    <property type="entry name" value="Transcrpt_antiterm_NusG"/>
</dbReference>
<dbReference type="SUPFAM" id="SSF82679">
    <property type="entry name" value="N-utilization substance G protein NusG, N-terminal domain"/>
    <property type="match status" value="1"/>
</dbReference>
<evidence type="ECO:0000313" key="11">
    <source>
        <dbReference type="Proteomes" id="UP000620366"/>
    </source>
</evidence>
<dbReference type="Proteomes" id="UP000620366">
    <property type="component" value="Unassembled WGS sequence"/>
</dbReference>
<evidence type="ECO:0000259" key="8">
    <source>
        <dbReference type="SMART" id="SM00738"/>
    </source>
</evidence>
<dbReference type="Pfam" id="PF02357">
    <property type="entry name" value="NusG"/>
    <property type="match status" value="1"/>
</dbReference>
<evidence type="ECO:0000256" key="4">
    <source>
        <dbReference type="ARBA" id="ARBA00023163"/>
    </source>
</evidence>
<evidence type="ECO:0000259" key="9">
    <source>
        <dbReference type="SMART" id="SM00739"/>
    </source>
</evidence>
<dbReference type="SMART" id="SM00739">
    <property type="entry name" value="KOW"/>
    <property type="match status" value="1"/>
</dbReference>
<dbReference type="FunFam" id="3.30.70.940:FF:000002">
    <property type="entry name" value="Transcription termination/antitermination protein NusG"/>
    <property type="match status" value="1"/>
</dbReference>
<evidence type="ECO:0000256" key="5">
    <source>
        <dbReference type="HAMAP-Rule" id="MF_00948"/>
    </source>
</evidence>
<dbReference type="GO" id="GO:0006353">
    <property type="term" value="P:DNA-templated transcription termination"/>
    <property type="evidence" value="ECO:0007669"/>
    <property type="project" value="UniProtKB-UniRule"/>
</dbReference>
<dbReference type="InterPro" id="IPR036735">
    <property type="entry name" value="NGN_dom_sf"/>
</dbReference>
<dbReference type="GO" id="GO:0032784">
    <property type="term" value="P:regulation of DNA-templated transcription elongation"/>
    <property type="evidence" value="ECO:0007669"/>
    <property type="project" value="InterPro"/>
</dbReference>
<dbReference type="InterPro" id="IPR014722">
    <property type="entry name" value="Rib_uL2_dom2"/>
</dbReference>
<comment type="function">
    <text evidence="5 7">Participates in transcription elongation, termination and antitermination.</text>
</comment>
<evidence type="ECO:0000256" key="6">
    <source>
        <dbReference type="NCBIfam" id="TIGR00922"/>
    </source>
</evidence>
<dbReference type="InterPro" id="IPR015869">
    <property type="entry name" value="Transcrpt_antiterm_NusG_bac_CS"/>
</dbReference>
<feature type="domain" description="KOW" evidence="9">
    <location>
        <begin position="118"/>
        <end position="145"/>
    </location>
</feature>
<sequence length="173" mass="19789">MADVAKWYVIHTYSGYENKVMTNLEKIVENRKLHDLIEDIKVPTEKVVEVRDNKSKEIERKVFPGYVLVKMVMTDESWYVVRNVRGVTGFVGPSSKPVALTDDEVANLGVEQRVLEINYGEGDNVKIMDGPLEGYIGVVEEISKEKKKVRVIVSMFGRETPIELYLDQVRPLE</sequence>
<comment type="caution">
    <text evidence="10">The sequence shown here is derived from an EMBL/GenBank/DDBJ whole genome shotgun (WGS) entry which is preliminary data.</text>
</comment>
<organism evidence="10 11">
    <name type="scientific">Feifania hominis</name>
    <dbReference type="NCBI Taxonomy" id="2763660"/>
    <lineage>
        <taxon>Bacteria</taxon>
        <taxon>Bacillati</taxon>
        <taxon>Bacillota</taxon>
        <taxon>Clostridia</taxon>
        <taxon>Eubacteriales</taxon>
        <taxon>Feifaniaceae</taxon>
        <taxon>Feifania</taxon>
    </lineage>
</organism>
<dbReference type="PANTHER" id="PTHR30265">
    <property type="entry name" value="RHO-INTERACTING TRANSCRIPTION TERMINATION FACTOR NUSG"/>
    <property type="match status" value="1"/>
</dbReference>
<dbReference type="CDD" id="cd09891">
    <property type="entry name" value="NGN_Bact_1"/>
    <property type="match status" value="1"/>
</dbReference>
<dbReference type="GO" id="GO:0005829">
    <property type="term" value="C:cytosol"/>
    <property type="evidence" value="ECO:0007669"/>
    <property type="project" value="TreeGrafter"/>
</dbReference>
<evidence type="ECO:0000256" key="1">
    <source>
        <dbReference type="ARBA" id="ARBA00022472"/>
    </source>
</evidence>
<dbReference type="SUPFAM" id="SSF50104">
    <property type="entry name" value="Translation proteins SH3-like domain"/>
    <property type="match status" value="1"/>
</dbReference>
<evidence type="ECO:0000313" key="10">
    <source>
        <dbReference type="EMBL" id="MBC8536991.1"/>
    </source>
</evidence>
<dbReference type="InterPro" id="IPR008991">
    <property type="entry name" value="Translation_prot_SH3-like_sf"/>
</dbReference>
<evidence type="ECO:0000256" key="2">
    <source>
        <dbReference type="ARBA" id="ARBA00022814"/>
    </source>
</evidence>
<protein>
    <recommendedName>
        <fullName evidence="5 6">Transcription termination/antitermination protein NusG</fullName>
    </recommendedName>
</protein>
<dbReference type="InterPro" id="IPR043425">
    <property type="entry name" value="NusG-like"/>
</dbReference>
<dbReference type="PANTHER" id="PTHR30265:SF2">
    <property type="entry name" value="TRANSCRIPTION TERMINATION_ANTITERMINATION PROTEIN NUSG"/>
    <property type="match status" value="1"/>
</dbReference>
<dbReference type="RefSeq" id="WP_249301112.1">
    <property type="nucleotide sequence ID" value="NZ_JACRSP010000004.1"/>
</dbReference>
<dbReference type="GO" id="GO:0006354">
    <property type="term" value="P:DNA-templated transcription elongation"/>
    <property type="evidence" value="ECO:0007669"/>
    <property type="project" value="UniProtKB-UniRule"/>
</dbReference>
<dbReference type="EMBL" id="JACRSP010000004">
    <property type="protein sequence ID" value="MBC8536991.1"/>
    <property type="molecule type" value="Genomic_DNA"/>
</dbReference>
<dbReference type="InterPro" id="IPR006645">
    <property type="entry name" value="NGN-like_dom"/>
</dbReference>